<feature type="domain" description="Major facilitator superfamily (MFS) profile" evidence="7">
    <location>
        <begin position="82"/>
        <end position="561"/>
    </location>
</feature>
<evidence type="ECO:0000313" key="8">
    <source>
        <dbReference type="Proteomes" id="UP000504606"/>
    </source>
</evidence>
<dbReference type="AlphaFoldDB" id="A0A6J1TBY7"/>
<feature type="transmembrane region" description="Helical" evidence="6">
    <location>
        <begin position="251"/>
        <end position="270"/>
    </location>
</feature>
<feature type="transmembrane region" description="Helical" evidence="6">
    <location>
        <begin position="20"/>
        <end position="41"/>
    </location>
</feature>
<feature type="transmembrane region" description="Helical" evidence="6">
    <location>
        <begin position="223"/>
        <end position="245"/>
    </location>
</feature>
<feature type="transmembrane region" description="Helical" evidence="6">
    <location>
        <begin position="420"/>
        <end position="441"/>
    </location>
</feature>
<accession>A0A6J1TBY7</accession>
<keyword evidence="3 6" id="KW-1133">Transmembrane helix</keyword>
<dbReference type="KEGG" id="foc:113215638"/>
<dbReference type="GO" id="GO:0022857">
    <property type="term" value="F:transmembrane transporter activity"/>
    <property type="evidence" value="ECO:0007669"/>
    <property type="project" value="InterPro"/>
</dbReference>
<dbReference type="SUPFAM" id="SSF103473">
    <property type="entry name" value="MFS general substrate transporter"/>
    <property type="match status" value="1"/>
</dbReference>
<evidence type="ECO:0000313" key="11">
    <source>
        <dbReference type="RefSeq" id="XP_052123041.1"/>
    </source>
</evidence>
<dbReference type="Gene3D" id="1.20.1250.20">
    <property type="entry name" value="MFS general substrate transporter like domains"/>
    <property type="match status" value="1"/>
</dbReference>
<feature type="transmembrane region" description="Helical" evidence="6">
    <location>
        <begin position="166"/>
        <end position="184"/>
    </location>
</feature>
<dbReference type="Proteomes" id="UP000504606">
    <property type="component" value="Unplaced"/>
</dbReference>
<dbReference type="RefSeq" id="XP_026291075.1">
    <property type="nucleotide sequence ID" value="XM_026435290.2"/>
</dbReference>
<evidence type="ECO:0000313" key="10">
    <source>
        <dbReference type="RefSeq" id="XP_026291075.1"/>
    </source>
</evidence>
<evidence type="ECO:0000259" key="7">
    <source>
        <dbReference type="PROSITE" id="PS50850"/>
    </source>
</evidence>
<dbReference type="Pfam" id="PF00083">
    <property type="entry name" value="Sugar_tr"/>
    <property type="match status" value="1"/>
</dbReference>
<name>A0A6J1TBY7_FRAOC</name>
<evidence type="ECO:0000256" key="3">
    <source>
        <dbReference type="ARBA" id="ARBA00022989"/>
    </source>
</evidence>
<sequence>MAYDHVLSQLGDFGRYQRRIYILLCLPAISCAFHKLAWVFLGAKAHHRCQLPFEEANATYSSLSVSTWNMSLPWDSQLGNYSSCARYDANFTDDYFQSMQPATQTVPCSSWIYDHSKYESSAVMEWNLVCNNAWLRATADALFMVGVLLGSIIFGDLSDRFGRRPIFFASLVLQLIGGILAAIAPEYITFVLARMVVGATSSGVFLVAYVIALEMVGSKKRLIAGVVCQMFFSVGYMLTAFLAYMIRDWRYLQLALTLPGVAFMCYWWLIPESARWLLTKNRKEEAIQLLLKVANENKVNITAERIQELLDQEEEETPETEKEMKNMESGSPLMNKELTQNGIDHKNEDPESHQDKMLTNGSGTEKKEEPGETGSPSVLDLFRYPNLRKKSLNIFFNWFVNSATYYGLSWNTSNLGGNDFLNFLISGVVEIPGYVMLLLLLNRWGRKATLCSALIITGLALLLTQVVPSNTNWLIITLAMIGKMTITASYGTIYIFTAEQFPTVIRNVGLGAASTSARVGGVLAPYFNLLADYWRPLPLVIFGTLALSAGSLALLLPETLNKKLPETIQDGEEFGKKAKKMKSPKQSLSDA</sequence>
<feature type="transmembrane region" description="Helical" evidence="6">
    <location>
        <begin position="508"/>
        <end position="527"/>
    </location>
</feature>
<dbReference type="GO" id="GO:0016020">
    <property type="term" value="C:membrane"/>
    <property type="evidence" value="ECO:0007669"/>
    <property type="project" value="UniProtKB-SubCell"/>
</dbReference>
<dbReference type="InterPro" id="IPR011701">
    <property type="entry name" value="MFS"/>
</dbReference>
<dbReference type="PANTHER" id="PTHR24064">
    <property type="entry name" value="SOLUTE CARRIER FAMILY 22 MEMBER"/>
    <property type="match status" value="1"/>
</dbReference>
<dbReference type="OrthoDB" id="3936150at2759"/>
<evidence type="ECO:0000256" key="5">
    <source>
        <dbReference type="SAM" id="MobiDB-lite"/>
    </source>
</evidence>
<feature type="transmembrane region" description="Helical" evidence="6">
    <location>
        <begin position="473"/>
        <end position="496"/>
    </location>
</feature>
<feature type="transmembrane region" description="Helical" evidence="6">
    <location>
        <begin position="533"/>
        <end position="556"/>
    </location>
</feature>
<dbReference type="CTD" id="42891"/>
<feature type="region of interest" description="Disordered" evidence="5">
    <location>
        <begin position="572"/>
        <end position="591"/>
    </location>
</feature>
<feature type="transmembrane region" description="Helical" evidence="6">
    <location>
        <begin position="190"/>
        <end position="211"/>
    </location>
</feature>
<keyword evidence="4 6" id="KW-0472">Membrane</keyword>
<evidence type="ECO:0000256" key="4">
    <source>
        <dbReference type="ARBA" id="ARBA00023136"/>
    </source>
</evidence>
<reference evidence="9 10" key="1">
    <citation type="submission" date="2025-04" db="UniProtKB">
        <authorList>
            <consortium name="RefSeq"/>
        </authorList>
    </citation>
    <scope>IDENTIFICATION</scope>
    <source>
        <tissue evidence="9 10">Whole organism</tissue>
    </source>
</reference>
<feature type="compositionally biased region" description="Basic and acidic residues" evidence="5">
    <location>
        <begin position="343"/>
        <end position="356"/>
    </location>
</feature>
<feature type="transmembrane region" description="Helical" evidence="6">
    <location>
        <begin position="391"/>
        <end position="408"/>
    </location>
</feature>
<evidence type="ECO:0000256" key="2">
    <source>
        <dbReference type="ARBA" id="ARBA00022692"/>
    </source>
</evidence>
<dbReference type="CDD" id="cd17317">
    <property type="entry name" value="MFS_SLC22"/>
    <property type="match status" value="1"/>
</dbReference>
<gene>
    <name evidence="9 10 11" type="primary">LOC113215638</name>
</gene>
<dbReference type="GeneID" id="113215638"/>
<organism evidence="8 9">
    <name type="scientific">Frankliniella occidentalis</name>
    <name type="common">Western flower thrips</name>
    <name type="synonym">Euthrips occidentalis</name>
    <dbReference type="NCBI Taxonomy" id="133901"/>
    <lineage>
        <taxon>Eukaryota</taxon>
        <taxon>Metazoa</taxon>
        <taxon>Ecdysozoa</taxon>
        <taxon>Arthropoda</taxon>
        <taxon>Hexapoda</taxon>
        <taxon>Insecta</taxon>
        <taxon>Pterygota</taxon>
        <taxon>Neoptera</taxon>
        <taxon>Paraneoptera</taxon>
        <taxon>Thysanoptera</taxon>
        <taxon>Terebrantia</taxon>
        <taxon>Thripoidea</taxon>
        <taxon>Thripidae</taxon>
        <taxon>Frankliniella</taxon>
    </lineage>
</organism>
<dbReference type="InterPro" id="IPR036259">
    <property type="entry name" value="MFS_trans_sf"/>
</dbReference>
<evidence type="ECO:0000313" key="9">
    <source>
        <dbReference type="RefSeq" id="XP_026291074.1"/>
    </source>
</evidence>
<protein>
    <submittedName>
        <fullName evidence="9 10">Organic cation transporter protein isoform X1</fullName>
    </submittedName>
</protein>
<dbReference type="Pfam" id="PF07690">
    <property type="entry name" value="MFS_1"/>
    <property type="match status" value="1"/>
</dbReference>
<dbReference type="RefSeq" id="XP_026291074.1">
    <property type="nucleotide sequence ID" value="XM_026435289.2"/>
</dbReference>
<dbReference type="RefSeq" id="XP_052123041.1">
    <property type="nucleotide sequence ID" value="XM_052267081.1"/>
</dbReference>
<comment type="subcellular location">
    <subcellularLocation>
        <location evidence="1">Membrane</location>
        <topology evidence="1">Multi-pass membrane protein</topology>
    </subcellularLocation>
</comment>
<keyword evidence="2 6" id="KW-0812">Transmembrane</keyword>
<feature type="transmembrane region" description="Helical" evidence="6">
    <location>
        <begin position="448"/>
        <end position="467"/>
    </location>
</feature>
<feature type="region of interest" description="Disordered" evidence="5">
    <location>
        <begin position="309"/>
        <end position="375"/>
    </location>
</feature>
<dbReference type="PROSITE" id="PS50850">
    <property type="entry name" value="MFS"/>
    <property type="match status" value="1"/>
</dbReference>
<proteinExistence type="predicted"/>
<dbReference type="InterPro" id="IPR020846">
    <property type="entry name" value="MFS_dom"/>
</dbReference>
<keyword evidence="8" id="KW-1185">Reference proteome</keyword>
<dbReference type="InterPro" id="IPR005828">
    <property type="entry name" value="MFS_sugar_transport-like"/>
</dbReference>
<feature type="transmembrane region" description="Helical" evidence="6">
    <location>
        <begin position="133"/>
        <end position="154"/>
    </location>
</feature>
<evidence type="ECO:0000256" key="1">
    <source>
        <dbReference type="ARBA" id="ARBA00004141"/>
    </source>
</evidence>
<evidence type="ECO:0000256" key="6">
    <source>
        <dbReference type="SAM" id="Phobius"/>
    </source>
</evidence>